<dbReference type="GO" id="GO:0009378">
    <property type="term" value="F:four-way junction helicase activity"/>
    <property type="evidence" value="ECO:0007669"/>
    <property type="project" value="TreeGrafter"/>
</dbReference>
<feature type="domain" description="HRDC" evidence="12">
    <location>
        <begin position="519"/>
        <end position="599"/>
    </location>
</feature>
<dbReference type="InterPro" id="IPR010997">
    <property type="entry name" value="HRDC-like_sf"/>
</dbReference>
<dbReference type="InterPro" id="IPR011545">
    <property type="entry name" value="DEAD/DEAH_box_helicase_dom"/>
</dbReference>
<dbReference type="GO" id="GO:0005737">
    <property type="term" value="C:cytoplasm"/>
    <property type="evidence" value="ECO:0007669"/>
    <property type="project" value="TreeGrafter"/>
</dbReference>
<keyword evidence="14" id="KW-0378">Hydrolase</keyword>
<keyword evidence="4 11" id="KW-1133">Transmembrane helix</keyword>
<evidence type="ECO:0000256" key="3">
    <source>
        <dbReference type="ARBA" id="ARBA00022692"/>
    </source>
</evidence>
<evidence type="ECO:0000256" key="4">
    <source>
        <dbReference type="ARBA" id="ARBA00022989"/>
    </source>
</evidence>
<comment type="catalytic activity">
    <reaction evidence="8">
        <text>Couples ATP hydrolysis with the unwinding of duplex DNA by translocating in the 3'-5' direction.</text>
        <dbReference type="EC" id="5.6.2.4"/>
    </reaction>
</comment>
<dbReference type="GO" id="GO:0006281">
    <property type="term" value="P:DNA repair"/>
    <property type="evidence" value="ECO:0007669"/>
    <property type="project" value="InterPro"/>
</dbReference>
<evidence type="ECO:0000256" key="8">
    <source>
        <dbReference type="ARBA" id="ARBA00034617"/>
    </source>
</evidence>
<dbReference type="Pfam" id="PF09382">
    <property type="entry name" value="RQC"/>
    <property type="match status" value="1"/>
</dbReference>
<dbReference type="GO" id="GO:0006310">
    <property type="term" value="P:DNA recombination"/>
    <property type="evidence" value="ECO:0007669"/>
    <property type="project" value="TreeGrafter"/>
</dbReference>
<feature type="region of interest" description="Disordered" evidence="10">
    <location>
        <begin position="596"/>
        <end position="616"/>
    </location>
</feature>
<dbReference type="EMBL" id="CASHTH010001093">
    <property type="protein sequence ID" value="CAI8011274.1"/>
    <property type="molecule type" value="Genomic_DNA"/>
</dbReference>
<organism evidence="14 15">
    <name type="scientific">Geodia barretti</name>
    <name type="common">Barrett's horny sponge</name>
    <dbReference type="NCBI Taxonomy" id="519541"/>
    <lineage>
        <taxon>Eukaryota</taxon>
        <taxon>Metazoa</taxon>
        <taxon>Porifera</taxon>
        <taxon>Demospongiae</taxon>
        <taxon>Heteroscleromorpha</taxon>
        <taxon>Tetractinellida</taxon>
        <taxon>Astrophorina</taxon>
        <taxon>Geodiidae</taxon>
        <taxon>Geodia</taxon>
    </lineage>
</organism>
<dbReference type="GO" id="GO:0003677">
    <property type="term" value="F:DNA binding"/>
    <property type="evidence" value="ECO:0007669"/>
    <property type="project" value="UniProtKB-KW"/>
</dbReference>
<proteinExistence type="inferred from homology"/>
<keyword evidence="3 11" id="KW-0812">Transmembrane</keyword>
<feature type="compositionally biased region" description="Basic and acidic residues" evidence="10">
    <location>
        <begin position="596"/>
        <end position="609"/>
    </location>
</feature>
<dbReference type="Gene3D" id="1.10.10.10">
    <property type="entry name" value="Winged helix-like DNA-binding domain superfamily/Winged helix DNA-binding domain"/>
    <property type="match status" value="1"/>
</dbReference>
<dbReference type="GO" id="GO:0008324">
    <property type="term" value="F:monoatomic cation transmembrane transporter activity"/>
    <property type="evidence" value="ECO:0007669"/>
    <property type="project" value="InterPro"/>
</dbReference>
<evidence type="ECO:0000256" key="7">
    <source>
        <dbReference type="ARBA" id="ARBA00023235"/>
    </source>
</evidence>
<evidence type="ECO:0000256" key="5">
    <source>
        <dbReference type="ARBA" id="ARBA00023125"/>
    </source>
</evidence>
<dbReference type="InterPro" id="IPR027469">
    <property type="entry name" value="Cation_efflux_TMD_sf"/>
</dbReference>
<dbReference type="SUPFAM" id="SSF52540">
    <property type="entry name" value="P-loop containing nucleoside triphosphate hydrolases"/>
    <property type="match status" value="2"/>
</dbReference>
<evidence type="ECO:0000313" key="14">
    <source>
        <dbReference type="EMBL" id="CAI8011274.1"/>
    </source>
</evidence>
<dbReference type="InterPro" id="IPR027417">
    <property type="entry name" value="P-loop_NTPase"/>
</dbReference>
<dbReference type="InterPro" id="IPR032284">
    <property type="entry name" value="RecQ_Zn-bd"/>
</dbReference>
<dbReference type="SUPFAM" id="SSF47819">
    <property type="entry name" value="HRDC-like"/>
    <property type="match status" value="1"/>
</dbReference>
<evidence type="ECO:0000256" key="2">
    <source>
        <dbReference type="ARBA" id="ARBA00005446"/>
    </source>
</evidence>
<dbReference type="GO" id="GO:0006260">
    <property type="term" value="P:DNA replication"/>
    <property type="evidence" value="ECO:0007669"/>
    <property type="project" value="InterPro"/>
</dbReference>
<evidence type="ECO:0000256" key="6">
    <source>
        <dbReference type="ARBA" id="ARBA00023136"/>
    </source>
</evidence>
<dbReference type="Gene3D" id="1.10.150.80">
    <property type="entry name" value="HRDC domain"/>
    <property type="match status" value="1"/>
</dbReference>
<evidence type="ECO:0000313" key="15">
    <source>
        <dbReference type="Proteomes" id="UP001174909"/>
    </source>
</evidence>
<dbReference type="SMART" id="SM00956">
    <property type="entry name" value="RQC"/>
    <property type="match status" value="1"/>
</dbReference>
<keyword evidence="14" id="KW-0347">Helicase</keyword>
<keyword evidence="6 11" id="KW-0472">Membrane</keyword>
<dbReference type="PANTHER" id="PTHR13710:SF105">
    <property type="entry name" value="ATP-DEPENDENT DNA HELICASE Q1"/>
    <property type="match status" value="1"/>
</dbReference>
<dbReference type="InterPro" id="IPR029491">
    <property type="entry name" value="Helicase_HTH"/>
</dbReference>
<feature type="transmembrane region" description="Helical" evidence="11">
    <location>
        <begin position="34"/>
        <end position="51"/>
    </location>
</feature>
<dbReference type="GO" id="GO:0005524">
    <property type="term" value="F:ATP binding"/>
    <property type="evidence" value="ECO:0007669"/>
    <property type="project" value="InterPro"/>
</dbReference>
<dbReference type="InterPro" id="IPR014001">
    <property type="entry name" value="Helicase_ATP-bd"/>
</dbReference>
<comment type="caution">
    <text evidence="14">The sequence shown here is derived from an EMBL/GenBank/DDBJ whole genome shotgun (WGS) entry which is preliminary data.</text>
</comment>
<dbReference type="SUPFAM" id="SSF161111">
    <property type="entry name" value="Cation efflux protein transmembrane domain-like"/>
    <property type="match status" value="1"/>
</dbReference>
<dbReference type="InterPro" id="IPR002121">
    <property type="entry name" value="HRDC_dom"/>
</dbReference>
<dbReference type="Pfam" id="PF01545">
    <property type="entry name" value="Cation_efflux"/>
    <property type="match status" value="1"/>
</dbReference>
<dbReference type="EC" id="5.6.2.4" evidence="9"/>
<keyword evidence="14" id="KW-0547">Nucleotide-binding</keyword>
<dbReference type="Pfam" id="PF00270">
    <property type="entry name" value="DEAD"/>
    <property type="match status" value="1"/>
</dbReference>
<keyword evidence="14" id="KW-0067">ATP-binding</keyword>
<evidence type="ECO:0000259" key="13">
    <source>
        <dbReference type="PROSITE" id="PS51192"/>
    </source>
</evidence>
<name>A0AA35W8K8_GEOBA</name>
<dbReference type="PROSITE" id="PS51192">
    <property type="entry name" value="HELICASE_ATP_BIND_1"/>
    <property type="match status" value="1"/>
</dbReference>
<sequence length="837" mass="93673">MNVEGAFQHVLADLMGSVGVIISAILIMAFDWTLADPILSVLIALLILWSSRKLMFTVTNVLLEGTPQHIDAYKLCNDIEDEEIVRHVLGKDHCLVLMPTGGGKSLCYQLPALCLDGLTLVVSPLIALMKDQQPASSEIGSIHTAALMGRIKILYVAPERLTVPGFVSFLDSVSVSLIAIDEAPLHLRVGARLPARLPKPQGPPRSLPRRALHRPHGDGTERVREDIISQLDIPGGETFLSSFNRKNLTYTVLPKRDRFGELLKLLSKHKGESAIIYCFSRKGTEELVADLADEGLNALPYHAGLDPRPDARTRRGQGRDGLPSDCVLFYSPGDRSKQEYWIGQMEDEEEQGRARRKLDGMVDYSELTRCRRAYLLLYFGEELEDGKCGGCDVCLADMEEFDATIITQKILSAVIRTEERFGVSYVADVLRGSRAKRVIETGHDKLSVYGIARDFSKDEITSISRQLVDEGLLAKEKGEYPTLSVTASGREFLQSRATLRLTRKKESAPERKRSADSHLDYDRGLFELLRNVRRELAEERSVPPYVVFGDASLMQMAYFLPQSGESFSRITGVGATKLEEHGEIFVKHIREYAEQHGLQERERTSEPRKSRSVRRPGSTYAKTLGLLRQGLTLNEIATQRGLSPGTVIGHLERLAAHGERIDVSRQLEPERFDSIRQEIERSETSWLSEIRDALGDGVLLRRDPAGAPAPSAQSQQFQRVALDDRLQLVFRQLRQVILPGVVVQASQKADGLGRCCHREVAGEQELVEHPPLARLHEGVVRLPRADQRSRHVRVDVRVLANDVHAVDVPRVRHVRHDDLEVAKLRGDLVHNHRVRVP</sequence>
<dbReference type="Gene3D" id="1.20.1510.10">
    <property type="entry name" value="Cation efflux protein transmembrane domain"/>
    <property type="match status" value="1"/>
</dbReference>
<evidence type="ECO:0000256" key="9">
    <source>
        <dbReference type="ARBA" id="ARBA00034808"/>
    </source>
</evidence>
<evidence type="ECO:0000256" key="1">
    <source>
        <dbReference type="ARBA" id="ARBA00004141"/>
    </source>
</evidence>
<reference evidence="14" key="1">
    <citation type="submission" date="2023-03" db="EMBL/GenBank/DDBJ databases">
        <authorList>
            <person name="Steffen K."/>
            <person name="Cardenas P."/>
        </authorList>
    </citation>
    <scope>NUCLEOTIDE SEQUENCE</scope>
</reference>
<comment type="subcellular location">
    <subcellularLocation>
        <location evidence="1">Membrane</location>
        <topology evidence="1">Multi-pass membrane protein</topology>
    </subcellularLocation>
</comment>
<evidence type="ECO:0000256" key="10">
    <source>
        <dbReference type="SAM" id="MobiDB-lite"/>
    </source>
</evidence>
<dbReference type="Proteomes" id="UP001174909">
    <property type="component" value="Unassembled WGS sequence"/>
</dbReference>
<dbReference type="Pfam" id="PF00570">
    <property type="entry name" value="HRDC"/>
    <property type="match status" value="1"/>
</dbReference>
<dbReference type="SUPFAM" id="SSF46785">
    <property type="entry name" value="Winged helix' DNA-binding domain"/>
    <property type="match status" value="1"/>
</dbReference>
<comment type="similarity">
    <text evidence="2">Belongs to the helicase family. RecQ subfamily.</text>
</comment>
<dbReference type="Pfam" id="PF16124">
    <property type="entry name" value="RecQ_Zn_bind"/>
    <property type="match status" value="1"/>
</dbReference>
<dbReference type="Gene3D" id="1.10.10.1390">
    <property type="entry name" value="ATP-dependent DNA helicase RecQ"/>
    <property type="match status" value="1"/>
</dbReference>
<dbReference type="Gene3D" id="3.40.50.300">
    <property type="entry name" value="P-loop containing nucleotide triphosphate hydrolases"/>
    <property type="match status" value="2"/>
</dbReference>
<dbReference type="SMART" id="SM00341">
    <property type="entry name" value="HRDC"/>
    <property type="match status" value="1"/>
</dbReference>
<dbReference type="Pfam" id="PF14493">
    <property type="entry name" value="HTH_40"/>
    <property type="match status" value="1"/>
</dbReference>
<dbReference type="InterPro" id="IPR036388">
    <property type="entry name" value="WH-like_DNA-bd_sf"/>
</dbReference>
<accession>A0AA35W8K8</accession>
<feature type="region of interest" description="Disordered" evidence="10">
    <location>
        <begin position="194"/>
        <end position="221"/>
    </location>
</feature>
<feature type="transmembrane region" description="Helical" evidence="11">
    <location>
        <begin position="6"/>
        <end position="27"/>
    </location>
</feature>
<evidence type="ECO:0000259" key="12">
    <source>
        <dbReference type="PROSITE" id="PS50967"/>
    </source>
</evidence>
<gene>
    <name evidence="14" type="ORF">GBAR_LOCUS7302</name>
</gene>
<keyword evidence="5" id="KW-0238">DNA-binding</keyword>
<keyword evidence="7" id="KW-0413">Isomerase</keyword>
<dbReference type="GO" id="GO:0043138">
    <property type="term" value="F:3'-5' DNA helicase activity"/>
    <property type="evidence" value="ECO:0007669"/>
    <property type="project" value="UniProtKB-EC"/>
</dbReference>
<dbReference type="InterPro" id="IPR018982">
    <property type="entry name" value="RQC_domain"/>
</dbReference>
<dbReference type="PANTHER" id="PTHR13710">
    <property type="entry name" value="DNA HELICASE RECQ FAMILY MEMBER"/>
    <property type="match status" value="1"/>
</dbReference>
<dbReference type="InterPro" id="IPR058533">
    <property type="entry name" value="Cation_efflux_TM"/>
</dbReference>
<dbReference type="AlphaFoldDB" id="A0AA35W8K8"/>
<evidence type="ECO:0000256" key="11">
    <source>
        <dbReference type="SAM" id="Phobius"/>
    </source>
</evidence>
<dbReference type="GO" id="GO:0016020">
    <property type="term" value="C:membrane"/>
    <property type="evidence" value="ECO:0007669"/>
    <property type="project" value="UniProtKB-SubCell"/>
</dbReference>
<protein>
    <recommendedName>
        <fullName evidence="9">DNA 3'-5' helicase</fullName>
        <ecNumber evidence="9">5.6.2.4</ecNumber>
    </recommendedName>
</protein>
<dbReference type="InterPro" id="IPR044876">
    <property type="entry name" value="HRDC_dom_sf"/>
</dbReference>
<dbReference type="PROSITE" id="PS50967">
    <property type="entry name" value="HRDC"/>
    <property type="match status" value="1"/>
</dbReference>
<keyword evidence="15" id="KW-1185">Reference proteome</keyword>
<dbReference type="InterPro" id="IPR036390">
    <property type="entry name" value="WH_DNA-bd_sf"/>
</dbReference>
<dbReference type="GO" id="GO:0030894">
    <property type="term" value="C:replisome"/>
    <property type="evidence" value="ECO:0007669"/>
    <property type="project" value="TreeGrafter"/>
</dbReference>
<feature type="domain" description="Helicase ATP-binding" evidence="13">
    <location>
        <begin position="85"/>
        <end position="183"/>
    </location>
</feature>